<feature type="domain" description="GOLD" evidence="10">
    <location>
        <begin position="37"/>
        <end position="128"/>
    </location>
</feature>
<evidence type="ECO:0000256" key="3">
    <source>
        <dbReference type="ARBA" id="ARBA00022692"/>
    </source>
</evidence>
<dbReference type="PROSITE" id="PS50866">
    <property type="entry name" value="GOLD"/>
    <property type="match status" value="1"/>
</dbReference>
<accession>A0A0C9LU43</accession>
<keyword evidence="12" id="KW-1185">Reference proteome</keyword>
<evidence type="ECO:0000256" key="6">
    <source>
        <dbReference type="ARBA" id="ARBA00023136"/>
    </source>
</evidence>
<protein>
    <submittedName>
        <fullName evidence="11">Endoplasmic reticulum vesicle protein 25</fullName>
    </submittedName>
</protein>
<reference evidence="11" key="1">
    <citation type="submission" date="2014-09" db="EMBL/GenBank/DDBJ databases">
        <title>Draft genome sequence of an oleaginous Mucoromycotina fungus Mucor ambiguus NBRC6742.</title>
        <authorList>
            <person name="Takeda I."/>
            <person name="Yamane N."/>
            <person name="Morita T."/>
            <person name="Tamano K."/>
            <person name="Machida M."/>
            <person name="Baker S."/>
            <person name="Koike H."/>
        </authorList>
    </citation>
    <scope>NUCLEOTIDE SEQUENCE</scope>
    <source>
        <strain evidence="11">NBRC 6742</strain>
    </source>
</reference>
<dbReference type="SMART" id="SM01190">
    <property type="entry name" value="EMP24_GP25L"/>
    <property type="match status" value="1"/>
</dbReference>
<name>A0A0C9LU43_9FUNG</name>
<gene>
    <name evidence="11" type="ORF">MAM1_0062c03835</name>
</gene>
<dbReference type="PANTHER" id="PTHR22811">
    <property type="entry name" value="TRANSMEMBRANE EMP24 DOMAIN-CONTAINING PROTEIN"/>
    <property type="match status" value="1"/>
</dbReference>
<evidence type="ECO:0000256" key="2">
    <source>
        <dbReference type="ARBA" id="ARBA00007104"/>
    </source>
</evidence>
<feature type="signal peptide" evidence="9">
    <location>
        <begin position="1"/>
        <end position="20"/>
    </location>
</feature>
<keyword evidence="6 8" id="KW-0472">Membrane</keyword>
<dbReference type="AlphaFoldDB" id="A0A0C9LU43"/>
<proteinExistence type="inferred from homology"/>
<sequence>MRSTFSVLLVLSSILALVSAIKFDLPAVTQDRKAEGTKCLNQYVAKDTLVLATVNVGDGYNQRVELEILEEGETRNVYTKKTNVNGELRNAFNTNNDGEVMVCFTNLLDDGFQEGPQYKRTIELQFSVGAEAADFKKIANAEKLDPLELELRKLETVVKEIVDEMNYLKRREAKLRDTNESTNERVKWFSILSLFTLFALGTWQILYLRRFFKRKRLID</sequence>
<feature type="chain" id="PRO_5002199040" evidence="9">
    <location>
        <begin position="21"/>
        <end position="219"/>
    </location>
</feature>
<comment type="subcellular location">
    <subcellularLocation>
        <location evidence="1 7">Membrane</location>
        <topology evidence="1 7">Single-pass type I membrane protein</topology>
    </subcellularLocation>
</comment>
<evidence type="ECO:0000256" key="7">
    <source>
        <dbReference type="RuleBase" id="RU003827"/>
    </source>
</evidence>
<feature type="transmembrane region" description="Helical" evidence="8">
    <location>
        <begin position="188"/>
        <end position="208"/>
    </location>
</feature>
<dbReference type="Proteomes" id="UP000053815">
    <property type="component" value="Unassembled WGS sequence"/>
</dbReference>
<keyword evidence="4 9" id="KW-0732">Signal</keyword>
<dbReference type="GO" id="GO:0016020">
    <property type="term" value="C:membrane"/>
    <property type="evidence" value="ECO:0007669"/>
    <property type="project" value="UniProtKB-SubCell"/>
</dbReference>
<evidence type="ECO:0000256" key="5">
    <source>
        <dbReference type="ARBA" id="ARBA00022989"/>
    </source>
</evidence>
<dbReference type="OrthoDB" id="759142at2759"/>
<organism evidence="11">
    <name type="scientific">Mucor ambiguus</name>
    <dbReference type="NCBI Taxonomy" id="91626"/>
    <lineage>
        <taxon>Eukaryota</taxon>
        <taxon>Fungi</taxon>
        <taxon>Fungi incertae sedis</taxon>
        <taxon>Mucoromycota</taxon>
        <taxon>Mucoromycotina</taxon>
        <taxon>Mucoromycetes</taxon>
        <taxon>Mucorales</taxon>
        <taxon>Mucorineae</taxon>
        <taxon>Mucoraceae</taxon>
        <taxon>Mucor</taxon>
    </lineage>
</organism>
<dbReference type="InterPro" id="IPR009038">
    <property type="entry name" value="GOLD_dom"/>
</dbReference>
<dbReference type="Pfam" id="PF01105">
    <property type="entry name" value="EMP24_GP25L"/>
    <property type="match status" value="1"/>
</dbReference>
<evidence type="ECO:0000256" key="9">
    <source>
        <dbReference type="SAM" id="SignalP"/>
    </source>
</evidence>
<dbReference type="InterPro" id="IPR015720">
    <property type="entry name" value="Emp24-like"/>
</dbReference>
<dbReference type="GO" id="GO:0006888">
    <property type="term" value="P:endoplasmic reticulum to Golgi vesicle-mediated transport"/>
    <property type="evidence" value="ECO:0007669"/>
    <property type="project" value="EnsemblFungi"/>
</dbReference>
<evidence type="ECO:0000256" key="1">
    <source>
        <dbReference type="ARBA" id="ARBA00004479"/>
    </source>
</evidence>
<evidence type="ECO:0000259" key="10">
    <source>
        <dbReference type="PROSITE" id="PS50866"/>
    </source>
</evidence>
<evidence type="ECO:0000313" key="11">
    <source>
        <dbReference type="EMBL" id="GAN04375.1"/>
    </source>
</evidence>
<evidence type="ECO:0000256" key="8">
    <source>
        <dbReference type="SAM" id="Phobius"/>
    </source>
</evidence>
<keyword evidence="3 7" id="KW-0812">Transmembrane</keyword>
<evidence type="ECO:0000256" key="4">
    <source>
        <dbReference type="ARBA" id="ARBA00022729"/>
    </source>
</evidence>
<evidence type="ECO:0000313" key="12">
    <source>
        <dbReference type="Proteomes" id="UP000053815"/>
    </source>
</evidence>
<comment type="similarity">
    <text evidence="2 7">Belongs to the EMP24/GP25L family.</text>
</comment>
<dbReference type="EMBL" id="DF836351">
    <property type="protein sequence ID" value="GAN04375.1"/>
    <property type="molecule type" value="Genomic_DNA"/>
</dbReference>
<dbReference type="GO" id="GO:0030134">
    <property type="term" value="C:COPII-coated ER to Golgi transport vesicle"/>
    <property type="evidence" value="ECO:0007669"/>
    <property type="project" value="EnsemblFungi"/>
</dbReference>
<keyword evidence="5 8" id="KW-1133">Transmembrane helix</keyword>
<dbReference type="STRING" id="91626.A0A0C9LU43"/>